<gene>
    <name evidence="3" type="ORF">EDD75_0433</name>
</gene>
<keyword evidence="1" id="KW-0472">Membrane</keyword>
<feature type="transmembrane region" description="Helical" evidence="1">
    <location>
        <begin position="55"/>
        <end position="83"/>
    </location>
</feature>
<protein>
    <submittedName>
        <fullName evidence="3">TrbC/VIRB2 family protein</fullName>
    </submittedName>
</protein>
<comment type="caution">
    <text evidence="3">The sequence shown here is derived from an EMBL/GenBank/DDBJ whole genome shotgun (WGS) entry which is preliminary data.</text>
</comment>
<reference evidence="3 4" key="1">
    <citation type="submission" date="2018-11" db="EMBL/GenBank/DDBJ databases">
        <title>Genomic Encyclopedia of Type Strains, Phase IV (KMG-IV): sequencing the most valuable type-strain genomes for metagenomic binning, comparative biology and taxonomic classification.</title>
        <authorList>
            <person name="Goeker M."/>
        </authorList>
    </citation>
    <scope>NUCLEOTIDE SEQUENCE [LARGE SCALE GENOMIC DNA]</scope>
    <source>
        <strain evidence="3 4">DSM 102936</strain>
    </source>
</reference>
<evidence type="ECO:0000256" key="2">
    <source>
        <dbReference type="SAM" id="SignalP"/>
    </source>
</evidence>
<feature type="transmembrane region" description="Helical" evidence="1">
    <location>
        <begin position="95"/>
        <end position="122"/>
    </location>
</feature>
<organism evidence="3 4">
    <name type="scientific">Thermodesulfitimonas autotrophica</name>
    <dbReference type="NCBI Taxonomy" id="1894989"/>
    <lineage>
        <taxon>Bacteria</taxon>
        <taxon>Bacillati</taxon>
        <taxon>Bacillota</taxon>
        <taxon>Clostridia</taxon>
        <taxon>Thermoanaerobacterales</taxon>
        <taxon>Thermoanaerobacteraceae</taxon>
        <taxon>Thermodesulfitimonas</taxon>
    </lineage>
</organism>
<feature type="signal peptide" evidence="2">
    <location>
        <begin position="1"/>
        <end position="31"/>
    </location>
</feature>
<dbReference type="Pfam" id="PF04956">
    <property type="entry name" value="TrbC"/>
    <property type="match status" value="1"/>
</dbReference>
<evidence type="ECO:0000313" key="3">
    <source>
        <dbReference type="EMBL" id="RPF49614.1"/>
    </source>
</evidence>
<dbReference type="AlphaFoldDB" id="A0A3N5AX86"/>
<keyword evidence="4" id="KW-1185">Reference proteome</keyword>
<keyword evidence="2" id="KW-0732">Signal</keyword>
<keyword evidence="1" id="KW-0812">Transmembrane</keyword>
<keyword evidence="1" id="KW-1133">Transmembrane helix</keyword>
<dbReference type="InterPro" id="IPR007039">
    <property type="entry name" value="TrbC/VirB2"/>
</dbReference>
<dbReference type="EMBL" id="RKRE01000001">
    <property type="protein sequence ID" value="RPF49614.1"/>
    <property type="molecule type" value="Genomic_DNA"/>
</dbReference>
<dbReference type="Proteomes" id="UP000282654">
    <property type="component" value="Unassembled WGS sequence"/>
</dbReference>
<feature type="chain" id="PRO_5018198436" evidence="2">
    <location>
        <begin position="32"/>
        <end position="124"/>
    </location>
</feature>
<evidence type="ECO:0000313" key="4">
    <source>
        <dbReference type="Proteomes" id="UP000282654"/>
    </source>
</evidence>
<accession>A0A3N5AX86</accession>
<dbReference type="RefSeq" id="WP_123927337.1">
    <property type="nucleotide sequence ID" value="NZ_RKRE01000001.1"/>
</dbReference>
<proteinExistence type="predicted"/>
<sequence>MLKTKKLISRGVRLAAVFVLVSLLLAGVALADPTSVTVTPDAGQLTGEVNRIASGIVGFVRGIFATAAVVFVIWAGIVAWGAGSDANKWLQVKKLAAGFILCMVCVFAAEKIVGGFMGILGYKP</sequence>
<name>A0A3N5AX86_9THEO</name>
<evidence type="ECO:0000256" key="1">
    <source>
        <dbReference type="SAM" id="Phobius"/>
    </source>
</evidence>